<sequence>MEAFRQATPEPSAYSQEEVTTWLRAIGLPHQYTEFIKTPGSFPKTAEALRTLMRCQISTFPYENLSVHYSPTHLVDIRPHSLYEKMVGQDRDRGRGGYCMELSILFHHMLRGLGFHIYMTGVRNRTRTDGVPQGQYVGWTHINNIVHLPSGEKFSVDVAFGGDGPTSPLPLVDTSPTIQNLGPQQVRLVHDNIPKQRLKDPKLWVYQYRNGADREWNSFYSFAEIEFFQEDYEVQNWWTAAKTLHRWTVLLVRFLREGEPVEFDQRATVNGKDATEVTIVGKVMLVNDVVKVNMGGKTSVVHTFETEEGRLQALKKYFGITLTETEKGSIRGWDMALA</sequence>
<proteinExistence type="inferred from homology"/>
<dbReference type="GO" id="GO:0016407">
    <property type="term" value="F:acetyltransferase activity"/>
    <property type="evidence" value="ECO:0007669"/>
    <property type="project" value="InterPro"/>
</dbReference>
<evidence type="ECO:0000256" key="1">
    <source>
        <dbReference type="ARBA" id="ARBA00006547"/>
    </source>
</evidence>
<evidence type="ECO:0000313" key="2">
    <source>
        <dbReference type="EMBL" id="KAE8153823.1"/>
    </source>
</evidence>
<dbReference type="InterPro" id="IPR001447">
    <property type="entry name" value="Arylamine_N-AcTrfase"/>
</dbReference>
<dbReference type="Proteomes" id="UP000325780">
    <property type="component" value="Unassembled WGS sequence"/>
</dbReference>
<dbReference type="InterPro" id="IPR053710">
    <property type="entry name" value="Arylamine_NAT_domain_sf"/>
</dbReference>
<accession>A0A5N6U5A8</accession>
<evidence type="ECO:0000313" key="3">
    <source>
        <dbReference type="Proteomes" id="UP000325780"/>
    </source>
</evidence>
<dbReference type="PANTHER" id="PTHR11786">
    <property type="entry name" value="N-HYDROXYARYLAMINE O-ACETYLTRANSFERASE"/>
    <property type="match status" value="1"/>
</dbReference>
<organism evidence="2 3">
    <name type="scientific">Aspergillus avenaceus</name>
    <dbReference type="NCBI Taxonomy" id="36643"/>
    <lineage>
        <taxon>Eukaryota</taxon>
        <taxon>Fungi</taxon>
        <taxon>Dikarya</taxon>
        <taxon>Ascomycota</taxon>
        <taxon>Pezizomycotina</taxon>
        <taxon>Eurotiomycetes</taxon>
        <taxon>Eurotiomycetidae</taxon>
        <taxon>Eurotiales</taxon>
        <taxon>Aspergillaceae</taxon>
        <taxon>Aspergillus</taxon>
        <taxon>Aspergillus subgen. Circumdati</taxon>
    </lineage>
</organism>
<name>A0A5N6U5A8_ASPAV</name>
<dbReference type="Gene3D" id="3.30.2140.20">
    <property type="match status" value="1"/>
</dbReference>
<dbReference type="AlphaFoldDB" id="A0A5N6U5A8"/>
<dbReference type="InterPro" id="IPR038765">
    <property type="entry name" value="Papain-like_cys_pep_sf"/>
</dbReference>
<dbReference type="SUPFAM" id="SSF54001">
    <property type="entry name" value="Cysteine proteinases"/>
    <property type="match status" value="1"/>
</dbReference>
<comment type="similarity">
    <text evidence="1">Belongs to the arylamine N-acetyltransferase family.</text>
</comment>
<protein>
    <submittedName>
        <fullName evidence="2">Arylamine N-acetyltransferase 2</fullName>
    </submittedName>
</protein>
<dbReference type="OrthoDB" id="10260017at2759"/>
<reference evidence="2 3" key="1">
    <citation type="submission" date="2019-04" db="EMBL/GenBank/DDBJ databases">
        <title>Friends and foes A comparative genomics study of 23 Aspergillus species from section Flavi.</title>
        <authorList>
            <consortium name="DOE Joint Genome Institute"/>
            <person name="Kjaerbolling I."/>
            <person name="Vesth T."/>
            <person name="Frisvad J.C."/>
            <person name="Nybo J.L."/>
            <person name="Theobald S."/>
            <person name="Kildgaard S."/>
            <person name="Isbrandt T."/>
            <person name="Kuo A."/>
            <person name="Sato A."/>
            <person name="Lyhne E.K."/>
            <person name="Kogle M.E."/>
            <person name="Wiebenga A."/>
            <person name="Kun R.S."/>
            <person name="Lubbers R.J."/>
            <person name="Makela M.R."/>
            <person name="Barry K."/>
            <person name="Chovatia M."/>
            <person name="Clum A."/>
            <person name="Daum C."/>
            <person name="Haridas S."/>
            <person name="He G."/>
            <person name="LaButti K."/>
            <person name="Lipzen A."/>
            <person name="Mondo S."/>
            <person name="Riley R."/>
            <person name="Salamov A."/>
            <person name="Simmons B.A."/>
            <person name="Magnuson J.K."/>
            <person name="Henrissat B."/>
            <person name="Mortensen U.H."/>
            <person name="Larsen T.O."/>
            <person name="Devries R.P."/>
            <person name="Grigoriev I.V."/>
            <person name="Machida M."/>
            <person name="Baker S.E."/>
            <person name="Andersen M.R."/>
        </authorList>
    </citation>
    <scope>NUCLEOTIDE SEQUENCE [LARGE SCALE GENOMIC DNA]</scope>
    <source>
        <strain evidence="2 3">IBT 18842</strain>
    </source>
</reference>
<gene>
    <name evidence="2" type="ORF">BDV25DRAFT_15005</name>
</gene>
<keyword evidence="3" id="KW-1185">Reference proteome</keyword>
<dbReference type="PANTHER" id="PTHR11786:SF0">
    <property type="entry name" value="ARYLAMINE N-ACETYLTRANSFERASE 4-RELATED"/>
    <property type="match status" value="1"/>
</dbReference>
<dbReference type="Pfam" id="PF00797">
    <property type="entry name" value="Acetyltransf_2"/>
    <property type="match status" value="1"/>
</dbReference>
<dbReference type="EMBL" id="ML742035">
    <property type="protein sequence ID" value="KAE8153823.1"/>
    <property type="molecule type" value="Genomic_DNA"/>
</dbReference>
<keyword evidence="2" id="KW-0808">Transferase</keyword>